<dbReference type="InterPro" id="IPR036735">
    <property type="entry name" value="NGN_dom_sf"/>
</dbReference>
<dbReference type="EMBL" id="KN818461">
    <property type="protein sequence ID" value="KIL55908.1"/>
    <property type="molecule type" value="Genomic_DNA"/>
</dbReference>
<evidence type="ECO:0000313" key="2">
    <source>
        <dbReference type="Proteomes" id="UP000054549"/>
    </source>
</evidence>
<accession>A0A0C2WIE1</accession>
<dbReference type="InParanoid" id="A0A0C2WIE1"/>
<dbReference type="GO" id="GO:0006354">
    <property type="term" value="P:DNA-templated transcription elongation"/>
    <property type="evidence" value="ECO:0007669"/>
    <property type="project" value="InterPro"/>
</dbReference>
<gene>
    <name evidence="1" type="ORF">M378DRAFT_17526</name>
</gene>
<reference evidence="1 2" key="1">
    <citation type="submission" date="2014-04" db="EMBL/GenBank/DDBJ databases">
        <title>Evolutionary Origins and Diversification of the Mycorrhizal Mutualists.</title>
        <authorList>
            <consortium name="DOE Joint Genome Institute"/>
            <consortium name="Mycorrhizal Genomics Consortium"/>
            <person name="Kohler A."/>
            <person name="Kuo A."/>
            <person name="Nagy L.G."/>
            <person name="Floudas D."/>
            <person name="Copeland A."/>
            <person name="Barry K.W."/>
            <person name="Cichocki N."/>
            <person name="Veneault-Fourrey C."/>
            <person name="LaButti K."/>
            <person name="Lindquist E.A."/>
            <person name="Lipzen A."/>
            <person name="Lundell T."/>
            <person name="Morin E."/>
            <person name="Murat C."/>
            <person name="Riley R."/>
            <person name="Ohm R."/>
            <person name="Sun H."/>
            <person name="Tunlid A."/>
            <person name="Henrissat B."/>
            <person name="Grigoriev I.V."/>
            <person name="Hibbett D.S."/>
            <person name="Martin F."/>
        </authorList>
    </citation>
    <scope>NUCLEOTIDE SEQUENCE [LARGE SCALE GENOMIC DNA]</scope>
    <source>
        <strain evidence="1 2">Koide BX008</strain>
    </source>
</reference>
<proteinExistence type="predicted"/>
<dbReference type="AlphaFoldDB" id="A0A0C2WIE1"/>
<dbReference type="OrthoDB" id="3052272at2759"/>
<organism evidence="1 2">
    <name type="scientific">Amanita muscaria (strain Koide BX008)</name>
    <dbReference type="NCBI Taxonomy" id="946122"/>
    <lineage>
        <taxon>Eukaryota</taxon>
        <taxon>Fungi</taxon>
        <taxon>Dikarya</taxon>
        <taxon>Basidiomycota</taxon>
        <taxon>Agaricomycotina</taxon>
        <taxon>Agaricomycetes</taxon>
        <taxon>Agaricomycetidae</taxon>
        <taxon>Agaricales</taxon>
        <taxon>Pluteineae</taxon>
        <taxon>Amanitaceae</taxon>
        <taxon>Amanita</taxon>
    </lineage>
</organism>
<name>A0A0C2WIE1_AMAMK</name>
<evidence type="ECO:0000313" key="1">
    <source>
        <dbReference type="EMBL" id="KIL55908.1"/>
    </source>
</evidence>
<dbReference type="Gene3D" id="3.30.70.940">
    <property type="entry name" value="NusG, N-terminal domain"/>
    <property type="match status" value="1"/>
</dbReference>
<dbReference type="Proteomes" id="UP000054549">
    <property type="component" value="Unassembled WGS sequence"/>
</dbReference>
<keyword evidence="2" id="KW-1185">Reference proteome</keyword>
<sequence length="220" mass="24894">MRKVIERGHSDVVARRSSLMQYETETVHRVKCRHGCELDAILYLLQLADPTRHNIHNTFTLNGTGYIYIEGSMDMQVQQLVRLVPGLLFSSVRSYLDNIPVGHLIYDQVPLLLHYLGHLPASPMRPGSGSRMRHRPQPLIDGLKRKRSHRPSLQLFNPYVVEAAFNISPVPKGNHIWSFKGSIFDHGLLRKKIKPGSALPDVLVPGDVGILFMLTKHPLC</sequence>
<protein>
    <submittedName>
        <fullName evidence="1">Uncharacterized protein</fullName>
    </submittedName>
</protein>
<dbReference type="HOGENOM" id="CLU_1255681_0_0_1"/>